<feature type="domain" description="SLS1 C-terminal" evidence="3">
    <location>
        <begin position="453"/>
        <end position="726"/>
    </location>
</feature>
<feature type="region of interest" description="Disordered" evidence="1">
    <location>
        <begin position="206"/>
        <end position="240"/>
    </location>
</feature>
<accession>U1HQ11</accession>
<dbReference type="GeneID" id="19243953"/>
<dbReference type="InterPro" id="IPR048401">
    <property type="entry name" value="SLS1_C"/>
</dbReference>
<gene>
    <name evidence="4" type="ORF">EPUS_09120</name>
</gene>
<dbReference type="SUPFAM" id="SSF54791">
    <property type="entry name" value="Eukaryotic type KH-domain (KH-domain type I)"/>
    <property type="match status" value="1"/>
</dbReference>
<dbReference type="InterPro" id="IPR036612">
    <property type="entry name" value="KH_dom_type_1_sf"/>
</dbReference>
<dbReference type="eggNOG" id="ENOG502RS3T">
    <property type="taxonomic scope" value="Eukaryota"/>
</dbReference>
<dbReference type="HOGENOM" id="CLU_315461_0_0_1"/>
<feature type="compositionally biased region" description="Acidic residues" evidence="1">
    <location>
        <begin position="52"/>
        <end position="64"/>
    </location>
</feature>
<keyword evidence="5" id="KW-1185">Reference proteome</keyword>
<dbReference type="RefSeq" id="XP_007803226.1">
    <property type="nucleotide sequence ID" value="XM_007805035.1"/>
</dbReference>
<evidence type="ECO:0000259" key="3">
    <source>
        <dbReference type="Pfam" id="PF20778"/>
    </source>
</evidence>
<evidence type="ECO:0000259" key="2">
    <source>
        <dbReference type="Pfam" id="PF20776"/>
    </source>
</evidence>
<feature type="compositionally biased region" description="Basic residues" evidence="1">
    <location>
        <begin position="75"/>
        <end position="87"/>
    </location>
</feature>
<proteinExistence type="predicted"/>
<dbReference type="Pfam" id="PF20776">
    <property type="entry name" value="SLS1_N"/>
    <property type="match status" value="1"/>
</dbReference>
<protein>
    <submittedName>
        <fullName evidence="4">Uncharacterized protein</fullName>
    </submittedName>
</protein>
<feature type="region of interest" description="Disordered" evidence="1">
    <location>
        <begin position="52"/>
        <end position="87"/>
    </location>
</feature>
<evidence type="ECO:0000313" key="4">
    <source>
        <dbReference type="EMBL" id="ERF71134.1"/>
    </source>
</evidence>
<dbReference type="Pfam" id="PF20778">
    <property type="entry name" value="SLS1_C"/>
    <property type="match status" value="1"/>
</dbReference>
<organism evidence="4 5">
    <name type="scientific">Endocarpon pusillum (strain Z07020 / HMAS-L-300199)</name>
    <name type="common">Lichen-forming fungus</name>
    <dbReference type="NCBI Taxonomy" id="1263415"/>
    <lineage>
        <taxon>Eukaryota</taxon>
        <taxon>Fungi</taxon>
        <taxon>Dikarya</taxon>
        <taxon>Ascomycota</taxon>
        <taxon>Pezizomycotina</taxon>
        <taxon>Eurotiomycetes</taxon>
        <taxon>Chaetothyriomycetidae</taxon>
        <taxon>Verrucariales</taxon>
        <taxon>Verrucariaceae</taxon>
        <taxon>Endocarpon</taxon>
    </lineage>
</organism>
<feature type="domain" description="SLS1 N-terminal" evidence="2">
    <location>
        <begin position="152"/>
        <end position="261"/>
    </location>
</feature>
<dbReference type="InterPro" id="IPR048400">
    <property type="entry name" value="SLS1_N"/>
</dbReference>
<name>U1HQ11_ENDPU</name>
<dbReference type="Proteomes" id="UP000019373">
    <property type="component" value="Unassembled WGS sequence"/>
</dbReference>
<reference evidence="5" key="1">
    <citation type="journal article" date="2014" name="BMC Genomics">
        <title>Genome characteristics reveal the impact of lichenization on lichen-forming fungus Endocarpon pusillum Hedwig (Verrucariales, Ascomycota).</title>
        <authorList>
            <person name="Wang Y.-Y."/>
            <person name="Liu B."/>
            <person name="Zhang X.-Y."/>
            <person name="Zhou Q.-M."/>
            <person name="Zhang T."/>
            <person name="Li H."/>
            <person name="Yu Y.-F."/>
            <person name="Zhang X.-L."/>
            <person name="Hao X.-Y."/>
            <person name="Wang M."/>
            <person name="Wang L."/>
            <person name="Wei J.-C."/>
        </authorList>
    </citation>
    <scope>NUCLEOTIDE SEQUENCE [LARGE SCALE GENOMIC DNA]</scope>
    <source>
        <strain evidence="5">Z07020 / HMAS-L-300199</strain>
    </source>
</reference>
<dbReference type="AlphaFoldDB" id="U1HQ11"/>
<sequence length="869" mass="97427">MWIRVPKDASVCLRCRLQITRSLLHQAPHCRRPDRPSPRTQSTAAAVVENIGEDTGEDAGEDIGENIGGDVKEPQRKHRTSKRRKNKLRRIWKPPRVAELGVSALGKPAEVLVLKDRDRHIPAATDDEAERSKASQPRILEALQAENIPLSSESVRQSLDQIADPYRNQSKALSGEQRVELKKKLMDGFTQEQLRSYCEIDNRPKLVTNTDSHASNSIGRPKPTGNSTPDGDPLKDVTAEKGLPKLGKAGLVDHILRHKWAFTSLADEQTEQYVPLPTQKLEYVLKHRQSLLKEVEEQFSVTIEVVGGNGRINIQGGLKQVTAARDALTSFCRDITHLRVRSASKGTDLKKVVTSSLLDHLTRTYNVMIAWAFKQGEDIIGHEGSLSICYHKTQDLQNALNAERTILLAERNSLPAIKDAEPQEKVSMWVWENSSQADLVLHHSPEQWNRLDQKTWSRWTFPQLPLGRGYIDSGSDLSAGHQMVKQLTSINKQSTTISKTLKGVLDEFFMDMSLKKKYGIRRLIDSSYVKEEIFAQIGKILFPHGKMTVADAFRPLGKFTKWKLLRAKTLNSTLMSPDIPGLPNFLASLAPFDEPESAIGGSNDQKHTRKYRLRYVPLTSQLFPGLQLPAIEIDVLRKGKSGSVVTDSIIGAWAVLAEQSHKLLLPAFTVDLLFGRRLKRKLSIIPSEDDIRPHSTAGLEEFGQQIKNSDSDKFSPFLKVDIRKYTVKYSLLQDDAGNHKDQVIQHGSDQRESIKGLTNALGPLQEPAGLASGNPSYTTTNAPNNIDYMLESWNVVHSTPFRSKRLCLEHLRLEGMNADEDQHILRLSRQPLLASDIRQLNITLLLERAFKTAALLSDPRLLDQSNEPA</sequence>
<dbReference type="OrthoDB" id="5392646at2759"/>
<feature type="compositionally biased region" description="Polar residues" evidence="1">
    <location>
        <begin position="207"/>
        <end position="229"/>
    </location>
</feature>
<dbReference type="GO" id="GO:0003723">
    <property type="term" value="F:RNA binding"/>
    <property type="evidence" value="ECO:0007669"/>
    <property type="project" value="InterPro"/>
</dbReference>
<evidence type="ECO:0000256" key="1">
    <source>
        <dbReference type="SAM" id="MobiDB-lite"/>
    </source>
</evidence>
<evidence type="ECO:0000313" key="5">
    <source>
        <dbReference type="Proteomes" id="UP000019373"/>
    </source>
</evidence>
<dbReference type="EMBL" id="KE721243">
    <property type="protein sequence ID" value="ERF71134.1"/>
    <property type="molecule type" value="Genomic_DNA"/>
</dbReference>